<feature type="compositionally biased region" description="Polar residues" evidence="1">
    <location>
        <begin position="466"/>
        <end position="476"/>
    </location>
</feature>
<feature type="compositionally biased region" description="Low complexity" evidence="1">
    <location>
        <begin position="55"/>
        <end position="83"/>
    </location>
</feature>
<feature type="compositionally biased region" description="Pro residues" evidence="1">
    <location>
        <begin position="542"/>
        <end position="560"/>
    </location>
</feature>
<feature type="compositionally biased region" description="Low complexity" evidence="1">
    <location>
        <begin position="728"/>
        <end position="744"/>
    </location>
</feature>
<feature type="compositionally biased region" description="Low complexity" evidence="1">
    <location>
        <begin position="14"/>
        <end position="24"/>
    </location>
</feature>
<feature type="compositionally biased region" description="Polar residues" evidence="1">
    <location>
        <begin position="182"/>
        <end position="191"/>
    </location>
</feature>
<sequence length="978" mass="108630">MSGSLSPQRSTRKAPAQPSAAPASMHNTPQRESSPSPFRDRPRTIKAASMPMVPSVSQVLANQQNSQNLQSSPTSSNNSRRSPPYQTSSNQVQRLLPTPPHPNPPSLQDHSSERRMSPAPSQHGGNMSPHYPRPIARGPPPQFLTKFDMEEPWQMTEELLADIERADMQQSQGQAHPHSPHTFANNYTKSDSPAKDPHVERVRSMDRSSPKANEGSQLGRRQSLREQGVRESPKARERPTASPKRSSFSPVQVHTPERQISPFNANTGLPSPPGDTNRHESPPILRRVNALVNDSRGPLSLATQTPPLQAINTRLSDKSKSLPVQEEPEDDHDDDDNASPEQNGTRDDDPYAHQDRQDRSRDALESPLPSSDLDPDPGRYEAPRSYGGRNSRAGHRNDDNISYEDNGKRSTDEGGHTPRSNSVSLPDQVQAENRQQINMNGANGGHDATNSATIRPNNTTRRRSGLSEQFGLTNLDTAFLQPPEKPKADPSAQRLDPKQVAAQKAEAFAQLYAQQFHPDDVQSFMDHPTSSYIQAYLRSPRPDAPIPPTPHSQTSPPSPSPLLSGAGYTGAKELPPFTPIPPAGSPYPYPFSHVMRNRAQPAHNTQNALNLELNNPSAIHEQFVRQWQVYAQNNHGNITDSTLSPSSTPYPTPPYNPWAHWHTQRILGGGYGYALDNVTQRSSPSHEPIDLPLAPKLAHAVKKKTAVDLRALRHTSASARKPPPRVDSTQPRETSPEPSTSGEETAGEERYAVPEEGNWVNGTGHSRTPSGNLTTDTASNIVTETEDDDEGEWVEEDWDDDNEDLLDLEYHPSYVNNVEKRRRKFETRWDALMHAFQALDRQTDATMVLLAAPNHTSKLHMATSRSIRRTNNLSRSPAMSTLRAGFRRIAVERRNMRARSKASFADRFFLSSGTSGDGSDSSESREEDLKRALDAALSSLGVLGNMYEQREARWLEEMRRISEDRERVEMLLRQAARS</sequence>
<feature type="compositionally biased region" description="Polar residues" evidence="1">
    <location>
        <begin position="448"/>
        <end position="459"/>
    </location>
</feature>
<dbReference type="Proteomes" id="UP001437256">
    <property type="component" value="Unassembled WGS sequence"/>
</dbReference>
<feature type="compositionally biased region" description="Polar residues" evidence="1">
    <location>
        <begin position="243"/>
        <end position="252"/>
    </location>
</feature>
<organism evidence="2 3">
    <name type="scientific">Marasmius tenuissimus</name>
    <dbReference type="NCBI Taxonomy" id="585030"/>
    <lineage>
        <taxon>Eukaryota</taxon>
        <taxon>Fungi</taxon>
        <taxon>Dikarya</taxon>
        <taxon>Basidiomycota</taxon>
        <taxon>Agaricomycotina</taxon>
        <taxon>Agaricomycetes</taxon>
        <taxon>Agaricomycetidae</taxon>
        <taxon>Agaricales</taxon>
        <taxon>Marasmiineae</taxon>
        <taxon>Marasmiaceae</taxon>
        <taxon>Marasmius</taxon>
    </lineage>
</organism>
<accession>A0ABR3A1T4</accession>
<feature type="compositionally biased region" description="Polar residues" evidence="1">
    <location>
        <begin position="301"/>
        <end position="314"/>
    </location>
</feature>
<feature type="compositionally biased region" description="Polar residues" evidence="1">
    <location>
        <begin position="84"/>
        <end position="93"/>
    </location>
</feature>
<feature type="compositionally biased region" description="Polar residues" evidence="1">
    <location>
        <begin position="418"/>
        <end position="441"/>
    </location>
</feature>
<name>A0ABR3A1T4_9AGAR</name>
<evidence type="ECO:0000313" key="2">
    <source>
        <dbReference type="EMBL" id="KAL0066978.1"/>
    </source>
</evidence>
<feature type="compositionally biased region" description="Basic and acidic residues" evidence="1">
    <location>
        <begin position="395"/>
        <end position="416"/>
    </location>
</feature>
<comment type="caution">
    <text evidence="2">The sequence shown here is derived from an EMBL/GenBank/DDBJ whole genome shotgun (WGS) entry which is preliminary data.</text>
</comment>
<evidence type="ECO:0000256" key="1">
    <source>
        <dbReference type="SAM" id="MobiDB-lite"/>
    </source>
</evidence>
<feature type="region of interest" description="Disordered" evidence="1">
    <location>
        <begin position="538"/>
        <end position="568"/>
    </location>
</feature>
<feature type="region of interest" description="Disordered" evidence="1">
    <location>
        <begin position="713"/>
        <end position="792"/>
    </location>
</feature>
<proteinExistence type="predicted"/>
<reference evidence="2 3" key="1">
    <citation type="submission" date="2024-05" db="EMBL/GenBank/DDBJ databases">
        <title>A draft genome resource for the thread blight pathogen Marasmius tenuissimus strain MS-2.</title>
        <authorList>
            <person name="Yulfo-Soto G.E."/>
            <person name="Baruah I.K."/>
            <person name="Amoako-Attah I."/>
            <person name="Bukari Y."/>
            <person name="Meinhardt L.W."/>
            <person name="Bailey B.A."/>
            <person name="Cohen S.P."/>
        </authorList>
    </citation>
    <scope>NUCLEOTIDE SEQUENCE [LARGE SCALE GENOMIC DNA]</scope>
    <source>
        <strain evidence="2 3">MS-2</strain>
    </source>
</reference>
<feature type="compositionally biased region" description="Polar residues" evidence="1">
    <location>
        <begin position="25"/>
        <end position="36"/>
    </location>
</feature>
<protein>
    <submittedName>
        <fullName evidence="2">Uncharacterized protein</fullName>
    </submittedName>
</protein>
<feature type="compositionally biased region" description="Basic and acidic residues" evidence="1">
    <location>
        <begin position="223"/>
        <end position="239"/>
    </location>
</feature>
<feature type="compositionally biased region" description="Acidic residues" evidence="1">
    <location>
        <begin position="326"/>
        <end position="338"/>
    </location>
</feature>
<dbReference type="EMBL" id="JBBXMP010000030">
    <property type="protein sequence ID" value="KAL0066978.1"/>
    <property type="molecule type" value="Genomic_DNA"/>
</dbReference>
<feature type="compositionally biased region" description="Polar residues" evidence="1">
    <location>
        <begin position="210"/>
        <end position="220"/>
    </location>
</feature>
<feature type="compositionally biased region" description="Basic and acidic residues" evidence="1">
    <location>
        <begin position="192"/>
        <end position="209"/>
    </location>
</feature>
<gene>
    <name evidence="2" type="ORF">AAF712_005967</name>
</gene>
<evidence type="ECO:0000313" key="3">
    <source>
        <dbReference type="Proteomes" id="UP001437256"/>
    </source>
</evidence>
<feature type="region of interest" description="Disordered" evidence="1">
    <location>
        <begin position="1"/>
        <end position="496"/>
    </location>
</feature>
<keyword evidence="3" id="KW-1185">Reference proteome</keyword>
<feature type="compositionally biased region" description="Polar residues" evidence="1">
    <location>
        <begin position="760"/>
        <end position="781"/>
    </location>
</feature>
<feature type="compositionally biased region" description="Basic and acidic residues" evidence="1">
    <location>
        <begin position="344"/>
        <end position="364"/>
    </location>
</feature>